<dbReference type="InterPro" id="IPR024957">
    <property type="entry name" value="Cep57_MT-bd_dom"/>
</dbReference>
<keyword evidence="2" id="KW-0963">Cytoplasm</keyword>
<feature type="domain" description="Cep57 centrosome microtubule-binding" evidence="4">
    <location>
        <begin position="412"/>
        <end position="478"/>
    </location>
</feature>
<feature type="region of interest" description="Disordered" evidence="3">
    <location>
        <begin position="268"/>
        <end position="303"/>
    </location>
</feature>
<feature type="region of interest" description="Disordered" evidence="3">
    <location>
        <begin position="159"/>
        <end position="188"/>
    </location>
</feature>
<protein>
    <recommendedName>
        <fullName evidence="4">Cep57 centrosome microtubule-binding domain-containing protein</fullName>
    </recommendedName>
</protein>
<name>A0AAF0EFU8_9BASI</name>
<dbReference type="Proteomes" id="UP001214415">
    <property type="component" value="Chromosome 1"/>
</dbReference>
<dbReference type="Pfam" id="PF06657">
    <property type="entry name" value="Cep57_MT_bd"/>
    <property type="match status" value="1"/>
</dbReference>
<dbReference type="AlphaFoldDB" id="A0AAF0EFU8"/>
<evidence type="ECO:0000259" key="4">
    <source>
        <dbReference type="Pfam" id="PF06657"/>
    </source>
</evidence>
<evidence type="ECO:0000313" key="5">
    <source>
        <dbReference type="EMBL" id="WFD21587.1"/>
    </source>
</evidence>
<comment type="subcellular location">
    <subcellularLocation>
        <location evidence="1">Cytoplasm</location>
    </subcellularLocation>
</comment>
<feature type="compositionally biased region" description="Basic and acidic residues" evidence="3">
    <location>
        <begin position="268"/>
        <end position="279"/>
    </location>
</feature>
<feature type="compositionally biased region" description="Polar residues" evidence="3">
    <location>
        <begin position="160"/>
        <end position="179"/>
    </location>
</feature>
<reference evidence="5" key="1">
    <citation type="submission" date="2023-03" db="EMBL/GenBank/DDBJ databases">
        <title>Mating type loci evolution in Malassezia.</title>
        <authorList>
            <person name="Coelho M.A."/>
        </authorList>
    </citation>
    <scope>NUCLEOTIDE SEQUENCE</scope>
    <source>
        <strain evidence="5">CBS 12830</strain>
    </source>
</reference>
<gene>
    <name evidence="5" type="ORF">MEQU1_000240</name>
</gene>
<feature type="region of interest" description="Disordered" evidence="3">
    <location>
        <begin position="28"/>
        <end position="80"/>
    </location>
</feature>
<evidence type="ECO:0000256" key="1">
    <source>
        <dbReference type="ARBA" id="ARBA00004496"/>
    </source>
</evidence>
<evidence type="ECO:0000256" key="2">
    <source>
        <dbReference type="ARBA" id="ARBA00022490"/>
    </source>
</evidence>
<accession>A0AAF0EFU8</accession>
<evidence type="ECO:0000256" key="3">
    <source>
        <dbReference type="SAM" id="MobiDB-lite"/>
    </source>
</evidence>
<dbReference type="EMBL" id="CP119900">
    <property type="protein sequence ID" value="WFD21587.1"/>
    <property type="molecule type" value="Genomic_DNA"/>
</dbReference>
<sequence length="487" mass="54062">MPLGDDLDIPASEEEALRRKIEKELDRHLQAPSRVPSSSFLSPYASRGVRPVSSTLRSSGRRPDYVWPLESSDGSDDEDTAAGLMRSPGNHRVLLATPNRRTPRLAKVHARPTLREPLHTRLNISHMAGLGDASAETTAHPASPCASLPGVYARIPSPLQRRSPSLGSRHSSAETMVNSDDNDPLLKPTRTRATYAEPPSTLPDHLQWAHTQLHALSACVQSMEKDMERMRLSSQPKAQMDDVPMRLDALESQVADHGRQLLRLQRQLRDMDGHSERVRAPTPSARASPPRDTRSAPQSDTPWADHLRRLHDELARLSQAVESLHAAASVGPCEEGAADESITSTTTQDRYEHICRVVADALGMAPKAPGSRKAKIHASLRQREADDAARDALLRRLSHTPAPASLTATEIRVLERLFEQHRAEFLHQKTLYCELADELKDMEPTMNKTQRRILATHVHESIDALEAEATRVNELHAHLVRYSRSAT</sequence>
<proteinExistence type="predicted"/>
<organism evidence="5 6">
    <name type="scientific">Malassezia equina</name>
    <dbReference type="NCBI Taxonomy" id="1381935"/>
    <lineage>
        <taxon>Eukaryota</taxon>
        <taxon>Fungi</taxon>
        <taxon>Dikarya</taxon>
        <taxon>Basidiomycota</taxon>
        <taxon>Ustilaginomycotina</taxon>
        <taxon>Malasseziomycetes</taxon>
        <taxon>Malasseziales</taxon>
        <taxon>Malasseziaceae</taxon>
        <taxon>Malassezia</taxon>
    </lineage>
</organism>
<keyword evidence="6" id="KW-1185">Reference proteome</keyword>
<evidence type="ECO:0000313" key="6">
    <source>
        <dbReference type="Proteomes" id="UP001214415"/>
    </source>
</evidence>